<comment type="function">
    <text evidence="6 8 9">Necessary for efficient RNA polymerase transcription elongation past template-encoded arresting sites. The arresting sites in DNA have the property of trapping a certain fraction of elongating RNA polymerases that pass through, resulting in locked ternary complexes. Cleavage of the nascent transcript by cleavage factors such as GreA or GreB allows the resumption of elongation from the new 3'terminus. GreA releases sequences of 2 to 3 nucleotides.</text>
</comment>
<keyword evidence="5 8" id="KW-0804">Transcription</keyword>
<dbReference type="InterPro" id="IPR028624">
    <property type="entry name" value="Tscrpt_elong_fac_GreA/B"/>
</dbReference>
<dbReference type="AlphaFoldDB" id="A0A0G0IQW4"/>
<dbReference type="GO" id="GO:0003746">
    <property type="term" value="F:translation elongation factor activity"/>
    <property type="evidence" value="ECO:0007669"/>
    <property type="project" value="UniProtKB-KW"/>
</dbReference>
<dbReference type="Pfam" id="PF03449">
    <property type="entry name" value="GreA_GreB_N"/>
    <property type="match status" value="1"/>
</dbReference>
<dbReference type="InterPro" id="IPR036805">
    <property type="entry name" value="Tscrpt_elong_fac_GreA/B_N_sf"/>
</dbReference>
<evidence type="ECO:0000256" key="8">
    <source>
        <dbReference type="HAMAP-Rule" id="MF_00105"/>
    </source>
</evidence>
<keyword evidence="3 8" id="KW-0805">Transcription regulation</keyword>
<comment type="similarity">
    <text evidence="1 8 9">Belongs to the GreA/GreB family.</text>
</comment>
<dbReference type="PATRIC" id="fig|1618486.3.peg.193"/>
<dbReference type="Proteomes" id="UP000034917">
    <property type="component" value="Unassembled WGS sequence"/>
</dbReference>
<feature type="domain" description="Transcription elongation factor GreA/GreB C-terminal" evidence="10">
    <location>
        <begin position="82"/>
        <end position="152"/>
    </location>
</feature>
<dbReference type="SUPFAM" id="SSF54534">
    <property type="entry name" value="FKBP-like"/>
    <property type="match status" value="1"/>
</dbReference>
<evidence type="ECO:0000256" key="6">
    <source>
        <dbReference type="ARBA" id="ARBA00024916"/>
    </source>
</evidence>
<dbReference type="PANTHER" id="PTHR30437:SF4">
    <property type="entry name" value="TRANSCRIPTION ELONGATION FACTOR GREA"/>
    <property type="match status" value="1"/>
</dbReference>
<dbReference type="InterPro" id="IPR006359">
    <property type="entry name" value="Tscrpt_elong_fac_GreA"/>
</dbReference>
<dbReference type="EMBL" id="LBSV01000002">
    <property type="protein sequence ID" value="KKQ26574.1"/>
    <property type="molecule type" value="Genomic_DNA"/>
</dbReference>
<feature type="domain" description="Transcription elongation factor GreA/GreB N-terminal" evidence="11">
    <location>
        <begin position="5"/>
        <end position="74"/>
    </location>
</feature>
<dbReference type="InterPro" id="IPR022691">
    <property type="entry name" value="Tscrpt_elong_fac_GreA/B_N"/>
</dbReference>
<dbReference type="PANTHER" id="PTHR30437">
    <property type="entry name" value="TRANSCRIPTION ELONGATION FACTOR GREA"/>
    <property type="match status" value="1"/>
</dbReference>
<dbReference type="PROSITE" id="PS00830">
    <property type="entry name" value="GREAB_2"/>
    <property type="match status" value="1"/>
</dbReference>
<accession>A0A0G0IQW4</accession>
<evidence type="ECO:0000259" key="11">
    <source>
        <dbReference type="Pfam" id="PF03449"/>
    </source>
</evidence>
<reference evidence="12 13" key="1">
    <citation type="journal article" date="2015" name="Nature">
        <title>rRNA introns, odd ribosomes, and small enigmatic genomes across a large radiation of phyla.</title>
        <authorList>
            <person name="Brown C.T."/>
            <person name="Hug L.A."/>
            <person name="Thomas B.C."/>
            <person name="Sharon I."/>
            <person name="Castelle C.J."/>
            <person name="Singh A."/>
            <person name="Wilkins M.J."/>
            <person name="Williams K.H."/>
            <person name="Banfield J.F."/>
        </authorList>
    </citation>
    <scope>NUCLEOTIDE SEQUENCE [LARGE SCALE GENOMIC DNA]</scope>
</reference>
<evidence type="ECO:0000256" key="9">
    <source>
        <dbReference type="RuleBase" id="RU000556"/>
    </source>
</evidence>
<evidence type="ECO:0000256" key="2">
    <source>
        <dbReference type="ARBA" id="ARBA00013729"/>
    </source>
</evidence>
<gene>
    <name evidence="8" type="primary">greA</name>
    <name evidence="12" type="ORF">US40_C0002G0108</name>
</gene>
<dbReference type="SUPFAM" id="SSF46557">
    <property type="entry name" value="GreA transcript cleavage protein, N-terminal domain"/>
    <property type="match status" value="1"/>
</dbReference>
<dbReference type="NCBIfam" id="TIGR01462">
    <property type="entry name" value="greA"/>
    <property type="match status" value="1"/>
</dbReference>
<evidence type="ECO:0000256" key="3">
    <source>
        <dbReference type="ARBA" id="ARBA00023015"/>
    </source>
</evidence>
<dbReference type="GO" id="GO:0003677">
    <property type="term" value="F:DNA binding"/>
    <property type="evidence" value="ECO:0007669"/>
    <property type="project" value="UniProtKB-UniRule"/>
</dbReference>
<keyword evidence="4 8" id="KW-0238">DNA-binding</keyword>
<dbReference type="Gene3D" id="3.10.50.30">
    <property type="entry name" value="Transcription elongation factor, GreA/GreB, C-terminal domain"/>
    <property type="match status" value="1"/>
</dbReference>
<protein>
    <recommendedName>
        <fullName evidence="2 8">Transcription elongation factor GreA</fullName>
    </recommendedName>
    <alternativeName>
        <fullName evidence="7 8">Transcript cleavage factor GreA</fullName>
    </alternativeName>
</protein>
<dbReference type="GO" id="GO:0032784">
    <property type="term" value="P:regulation of DNA-templated transcription elongation"/>
    <property type="evidence" value="ECO:0007669"/>
    <property type="project" value="UniProtKB-UniRule"/>
</dbReference>
<dbReference type="NCBIfam" id="NF001263">
    <property type="entry name" value="PRK00226.1-4"/>
    <property type="match status" value="1"/>
</dbReference>
<dbReference type="PIRSF" id="PIRSF006092">
    <property type="entry name" value="GreA_GreB"/>
    <property type="match status" value="1"/>
</dbReference>
<dbReference type="FunFam" id="1.10.287.180:FF:000001">
    <property type="entry name" value="Transcription elongation factor GreA"/>
    <property type="match status" value="1"/>
</dbReference>
<dbReference type="InterPro" id="IPR036953">
    <property type="entry name" value="GreA/GreB_C_sf"/>
</dbReference>
<dbReference type="InterPro" id="IPR001437">
    <property type="entry name" value="Tscrpt_elong_fac_GreA/B_C"/>
</dbReference>
<evidence type="ECO:0000256" key="1">
    <source>
        <dbReference type="ARBA" id="ARBA00008213"/>
    </source>
</evidence>
<evidence type="ECO:0000256" key="4">
    <source>
        <dbReference type="ARBA" id="ARBA00023125"/>
    </source>
</evidence>
<sequence>MKNTQLTKQGFENLKKELDELVRVKRPYAIDRLGKARSMGDLSENSEYAAAKEELAFVEGRISEIEEILKIVEVVENHNGGNRVEIGSTVTVEMDGKKELFQIVGEFEADPMNKKLSHTSPIGQALIGKKVGEWIEVSVPAGKIKYKVVDIK</sequence>
<dbReference type="FunFam" id="3.10.50.30:FF:000001">
    <property type="entry name" value="Transcription elongation factor GreA"/>
    <property type="match status" value="1"/>
</dbReference>
<evidence type="ECO:0000259" key="10">
    <source>
        <dbReference type="Pfam" id="PF01272"/>
    </source>
</evidence>
<dbReference type="GO" id="GO:0006354">
    <property type="term" value="P:DNA-templated transcription elongation"/>
    <property type="evidence" value="ECO:0007669"/>
    <property type="project" value="TreeGrafter"/>
</dbReference>
<evidence type="ECO:0000256" key="5">
    <source>
        <dbReference type="ARBA" id="ARBA00023163"/>
    </source>
</evidence>
<dbReference type="InterPro" id="IPR018151">
    <property type="entry name" value="TF_GreA/GreB_CS"/>
</dbReference>
<proteinExistence type="inferred from homology"/>
<dbReference type="GO" id="GO:0070063">
    <property type="term" value="F:RNA polymerase binding"/>
    <property type="evidence" value="ECO:0007669"/>
    <property type="project" value="InterPro"/>
</dbReference>
<organism evidence="12 13">
    <name type="scientific">Candidatus Roizmanbacteria bacterium GW2011_GWC2_37_13</name>
    <dbReference type="NCBI Taxonomy" id="1618486"/>
    <lineage>
        <taxon>Bacteria</taxon>
        <taxon>Candidatus Roizmaniibacteriota</taxon>
    </lineage>
</organism>
<evidence type="ECO:0000313" key="13">
    <source>
        <dbReference type="Proteomes" id="UP000034917"/>
    </source>
</evidence>
<dbReference type="Gene3D" id="1.10.287.180">
    <property type="entry name" value="Transcription elongation factor, GreA/GreB, N-terminal domain"/>
    <property type="match status" value="1"/>
</dbReference>
<dbReference type="Pfam" id="PF01272">
    <property type="entry name" value="GreA_GreB"/>
    <property type="match status" value="1"/>
</dbReference>
<keyword evidence="12" id="KW-0648">Protein biosynthesis</keyword>
<evidence type="ECO:0000313" key="12">
    <source>
        <dbReference type="EMBL" id="KKQ26574.1"/>
    </source>
</evidence>
<keyword evidence="12" id="KW-0251">Elongation factor</keyword>
<name>A0A0G0IQW4_9BACT</name>
<dbReference type="InterPro" id="IPR023459">
    <property type="entry name" value="Tscrpt_elong_fac_GreA/B_fam"/>
</dbReference>
<comment type="caution">
    <text evidence="12">The sequence shown here is derived from an EMBL/GenBank/DDBJ whole genome shotgun (WGS) entry which is preliminary data.</text>
</comment>
<evidence type="ECO:0000256" key="7">
    <source>
        <dbReference type="ARBA" id="ARBA00030776"/>
    </source>
</evidence>
<dbReference type="HAMAP" id="MF_00105">
    <property type="entry name" value="GreA_GreB"/>
    <property type="match status" value="1"/>
</dbReference>